<dbReference type="EMBL" id="CABEEZ010000040">
    <property type="protein sequence ID" value="VTR25635.1"/>
    <property type="molecule type" value="Genomic_DNA"/>
</dbReference>
<dbReference type="SMART" id="SM00962">
    <property type="entry name" value="SRP54"/>
    <property type="match status" value="1"/>
</dbReference>
<evidence type="ECO:0000259" key="7">
    <source>
        <dbReference type="SMART" id="SM00962"/>
    </source>
</evidence>
<dbReference type="InterPro" id="IPR027417">
    <property type="entry name" value="P-loop_NTPase"/>
</dbReference>
<dbReference type="GO" id="GO:0051301">
    <property type="term" value="P:cell division"/>
    <property type="evidence" value="ECO:0007669"/>
    <property type="project" value="UniProtKB-KW"/>
</dbReference>
<comment type="similarity">
    <text evidence="2">Belongs to the GTP-binding SRP family.</text>
</comment>
<keyword evidence="5" id="KW-0472">Membrane</keyword>
<feature type="compositionally biased region" description="Basic and acidic residues" evidence="6">
    <location>
        <begin position="59"/>
        <end position="69"/>
    </location>
</feature>
<evidence type="ECO:0000256" key="2">
    <source>
        <dbReference type="ARBA" id="ARBA00008531"/>
    </source>
</evidence>
<accession>A0A4U9TYY5</accession>
<name>A0A4U9TYY5_SERFO</name>
<evidence type="ECO:0000256" key="5">
    <source>
        <dbReference type="ARBA" id="ARBA00023136"/>
    </source>
</evidence>
<evidence type="ECO:0000256" key="1">
    <source>
        <dbReference type="ARBA" id="ARBA00004413"/>
    </source>
</evidence>
<keyword evidence="4" id="KW-0342">GTP-binding</keyword>
<evidence type="ECO:0000313" key="8">
    <source>
        <dbReference type="EMBL" id="VTR25635.1"/>
    </source>
</evidence>
<keyword evidence="8" id="KW-0132">Cell division</keyword>
<dbReference type="SUPFAM" id="SSF52540">
    <property type="entry name" value="P-loop containing nucleoside triphosphate hydrolases"/>
    <property type="match status" value="1"/>
</dbReference>
<dbReference type="Gene3D" id="3.40.50.300">
    <property type="entry name" value="P-loop containing nucleotide triphosphate hydrolases"/>
    <property type="match status" value="1"/>
</dbReference>
<dbReference type="GO" id="GO:0005886">
    <property type="term" value="C:plasma membrane"/>
    <property type="evidence" value="ECO:0007669"/>
    <property type="project" value="UniProtKB-SubCell"/>
</dbReference>
<keyword evidence="3" id="KW-0547">Nucleotide-binding</keyword>
<evidence type="ECO:0000256" key="6">
    <source>
        <dbReference type="SAM" id="MobiDB-lite"/>
    </source>
</evidence>
<feature type="region of interest" description="Disordered" evidence="6">
    <location>
        <begin position="59"/>
        <end position="78"/>
    </location>
</feature>
<dbReference type="GO" id="GO:0006614">
    <property type="term" value="P:SRP-dependent cotranslational protein targeting to membrane"/>
    <property type="evidence" value="ECO:0007669"/>
    <property type="project" value="InterPro"/>
</dbReference>
<dbReference type="PANTHER" id="PTHR43134:SF1">
    <property type="entry name" value="SIGNAL RECOGNITION PARTICLE RECEPTOR SUBUNIT ALPHA"/>
    <property type="match status" value="1"/>
</dbReference>
<gene>
    <name evidence="8" type="primary">ftsY_2</name>
    <name evidence="8" type="ORF">NCTC12965_02210</name>
</gene>
<dbReference type="InterPro" id="IPR000897">
    <property type="entry name" value="SRP54_GTPase_dom"/>
</dbReference>
<evidence type="ECO:0000256" key="3">
    <source>
        <dbReference type="ARBA" id="ARBA00022741"/>
    </source>
</evidence>
<dbReference type="GO" id="GO:0005525">
    <property type="term" value="F:GTP binding"/>
    <property type="evidence" value="ECO:0007669"/>
    <property type="project" value="UniProtKB-KW"/>
</dbReference>
<protein>
    <submittedName>
        <fullName evidence="8">Cell division protein FtsY</fullName>
    </submittedName>
</protein>
<dbReference type="Pfam" id="PF00448">
    <property type="entry name" value="SRP54"/>
    <property type="match status" value="1"/>
</dbReference>
<feature type="domain" description="SRP54-type proteins GTP-binding" evidence="7">
    <location>
        <begin position="1"/>
        <end position="72"/>
    </location>
</feature>
<reference evidence="8" key="1">
    <citation type="submission" date="2019-05" db="EMBL/GenBank/DDBJ databases">
        <authorList>
            <consortium name="Pathogen Informatics"/>
        </authorList>
    </citation>
    <scope>NUCLEOTIDE SEQUENCE [LARGE SCALE GENOMIC DNA]</scope>
    <source>
        <strain evidence="8">NCTC12965</strain>
    </source>
</reference>
<dbReference type="GO" id="GO:0005047">
    <property type="term" value="F:signal recognition particle binding"/>
    <property type="evidence" value="ECO:0007669"/>
    <property type="project" value="TreeGrafter"/>
</dbReference>
<proteinExistence type="inferred from homology"/>
<organism evidence="8">
    <name type="scientific">Serratia fonticola</name>
    <dbReference type="NCBI Taxonomy" id="47917"/>
    <lineage>
        <taxon>Bacteria</taxon>
        <taxon>Pseudomonadati</taxon>
        <taxon>Pseudomonadota</taxon>
        <taxon>Gammaproteobacteria</taxon>
        <taxon>Enterobacterales</taxon>
        <taxon>Yersiniaceae</taxon>
        <taxon>Serratia</taxon>
    </lineage>
</organism>
<sequence length="78" mass="8510">MQVWGERNRIPVIAQHTGADSASVIFDAVQAAKARNIDVLIADTAGRLQNKAHLMEELKKDRAGDEKTGRAGPPMRLC</sequence>
<dbReference type="AlphaFoldDB" id="A0A4U9TYY5"/>
<dbReference type="PANTHER" id="PTHR43134">
    <property type="entry name" value="SIGNAL RECOGNITION PARTICLE RECEPTOR SUBUNIT ALPHA"/>
    <property type="match status" value="1"/>
</dbReference>
<comment type="subcellular location">
    <subcellularLocation>
        <location evidence="1">Cell membrane</location>
        <topology evidence="1">Peripheral membrane protein</topology>
        <orientation evidence="1">Cytoplasmic side</orientation>
    </subcellularLocation>
</comment>
<dbReference type="GO" id="GO:0003924">
    <property type="term" value="F:GTPase activity"/>
    <property type="evidence" value="ECO:0007669"/>
    <property type="project" value="TreeGrafter"/>
</dbReference>
<evidence type="ECO:0000256" key="4">
    <source>
        <dbReference type="ARBA" id="ARBA00023134"/>
    </source>
</evidence>
<keyword evidence="8" id="KW-0131">Cell cycle</keyword>